<dbReference type="EMBL" id="JACHNF010000001">
    <property type="protein sequence ID" value="MBB5979133.1"/>
    <property type="molecule type" value="Genomic_DNA"/>
</dbReference>
<dbReference type="Proteomes" id="UP000558997">
    <property type="component" value="Unassembled WGS sequence"/>
</dbReference>
<dbReference type="RefSeq" id="WP_184833910.1">
    <property type="nucleotide sequence ID" value="NZ_BAAAVN010000001.1"/>
</dbReference>
<protein>
    <submittedName>
        <fullName evidence="1">Uncharacterized protein</fullName>
    </submittedName>
</protein>
<dbReference type="AlphaFoldDB" id="A0A841DKJ3"/>
<evidence type="ECO:0000313" key="1">
    <source>
        <dbReference type="EMBL" id="MBB5979133.1"/>
    </source>
</evidence>
<keyword evidence="2" id="KW-1185">Reference proteome</keyword>
<proteinExistence type="predicted"/>
<sequence>MGLQEVTFSDLLQRSNETVEKLKQSRARALRVRRRGVEEDLILTTASKAEQDEVVVNLAIRLLGAIAGDPVLRSKHLLDVLPQVFPWIRFLPTDEKIEFVRDFIEVMGAGAEFGNPAPVVQLITEWRNTAEVYADPELLRVLSSQIVEDGGAVSPPAPPT</sequence>
<comment type="caution">
    <text evidence="1">The sequence shown here is derived from an EMBL/GenBank/DDBJ whole genome shotgun (WGS) entry which is preliminary data.</text>
</comment>
<reference evidence="1 2" key="1">
    <citation type="submission" date="2020-08" db="EMBL/GenBank/DDBJ databases">
        <title>Sequencing the genomes of 1000 actinobacteria strains.</title>
        <authorList>
            <person name="Klenk H.-P."/>
        </authorList>
    </citation>
    <scope>NUCLEOTIDE SEQUENCE [LARGE SCALE GENOMIC DNA]</scope>
    <source>
        <strain evidence="1 2">DSM 17294</strain>
    </source>
</reference>
<accession>A0A841DKJ3</accession>
<organism evidence="1 2">
    <name type="scientific">Kribbella solani</name>
    <dbReference type="NCBI Taxonomy" id="236067"/>
    <lineage>
        <taxon>Bacteria</taxon>
        <taxon>Bacillati</taxon>
        <taxon>Actinomycetota</taxon>
        <taxon>Actinomycetes</taxon>
        <taxon>Propionibacteriales</taxon>
        <taxon>Kribbellaceae</taxon>
        <taxon>Kribbella</taxon>
    </lineage>
</organism>
<gene>
    <name evidence="1" type="ORF">HDA44_002474</name>
</gene>
<evidence type="ECO:0000313" key="2">
    <source>
        <dbReference type="Proteomes" id="UP000558997"/>
    </source>
</evidence>
<name>A0A841DKJ3_9ACTN</name>